<evidence type="ECO:0000313" key="2">
    <source>
        <dbReference type="EMBL" id="KAH3777501.1"/>
    </source>
</evidence>
<evidence type="ECO:0000259" key="1">
    <source>
        <dbReference type="PROSITE" id="PS50041"/>
    </source>
</evidence>
<dbReference type="InterPro" id="IPR050111">
    <property type="entry name" value="C-type_lectin/snaclec_domain"/>
</dbReference>
<dbReference type="PROSITE" id="PS50041">
    <property type="entry name" value="C_TYPE_LECTIN_2"/>
    <property type="match status" value="1"/>
</dbReference>
<reference evidence="2" key="2">
    <citation type="submission" date="2020-11" db="EMBL/GenBank/DDBJ databases">
        <authorList>
            <person name="McCartney M.A."/>
            <person name="Auch B."/>
            <person name="Kono T."/>
            <person name="Mallez S."/>
            <person name="Becker A."/>
            <person name="Gohl D.M."/>
            <person name="Silverstein K.A.T."/>
            <person name="Koren S."/>
            <person name="Bechman K.B."/>
            <person name="Herman A."/>
            <person name="Abrahante J.E."/>
            <person name="Garbe J."/>
        </authorList>
    </citation>
    <scope>NUCLEOTIDE SEQUENCE</scope>
    <source>
        <strain evidence="2">Duluth1</strain>
        <tissue evidence="2">Whole animal</tissue>
    </source>
</reference>
<accession>A0A9D4IJ46</accession>
<organism evidence="2 3">
    <name type="scientific">Dreissena polymorpha</name>
    <name type="common">Zebra mussel</name>
    <name type="synonym">Mytilus polymorpha</name>
    <dbReference type="NCBI Taxonomy" id="45954"/>
    <lineage>
        <taxon>Eukaryota</taxon>
        <taxon>Metazoa</taxon>
        <taxon>Spiralia</taxon>
        <taxon>Lophotrochozoa</taxon>
        <taxon>Mollusca</taxon>
        <taxon>Bivalvia</taxon>
        <taxon>Autobranchia</taxon>
        <taxon>Heteroconchia</taxon>
        <taxon>Euheterodonta</taxon>
        <taxon>Imparidentia</taxon>
        <taxon>Neoheterodontei</taxon>
        <taxon>Myida</taxon>
        <taxon>Dreissenoidea</taxon>
        <taxon>Dreissenidae</taxon>
        <taxon>Dreissena</taxon>
    </lineage>
</organism>
<dbReference type="AlphaFoldDB" id="A0A9D4IJ46"/>
<dbReference type="EMBL" id="JAIWYP010000009">
    <property type="protein sequence ID" value="KAH3777501.1"/>
    <property type="molecule type" value="Genomic_DNA"/>
</dbReference>
<gene>
    <name evidence="2" type="ORF">DPMN_178948</name>
</gene>
<dbReference type="Gene3D" id="3.10.100.10">
    <property type="entry name" value="Mannose-Binding Protein A, subunit A"/>
    <property type="match status" value="1"/>
</dbReference>
<reference evidence="2" key="1">
    <citation type="journal article" date="2019" name="bioRxiv">
        <title>The Genome of the Zebra Mussel, Dreissena polymorpha: A Resource for Invasive Species Research.</title>
        <authorList>
            <person name="McCartney M.A."/>
            <person name="Auch B."/>
            <person name="Kono T."/>
            <person name="Mallez S."/>
            <person name="Zhang Y."/>
            <person name="Obille A."/>
            <person name="Becker A."/>
            <person name="Abrahante J.E."/>
            <person name="Garbe J."/>
            <person name="Badalamenti J.P."/>
            <person name="Herman A."/>
            <person name="Mangelson H."/>
            <person name="Liachko I."/>
            <person name="Sullivan S."/>
            <person name="Sone E.D."/>
            <person name="Koren S."/>
            <person name="Silverstein K.A.T."/>
            <person name="Beckman K.B."/>
            <person name="Gohl D.M."/>
        </authorList>
    </citation>
    <scope>NUCLEOTIDE SEQUENCE</scope>
    <source>
        <strain evidence="2">Duluth1</strain>
        <tissue evidence="2">Whole animal</tissue>
    </source>
</reference>
<proteinExistence type="predicted"/>
<sequence>MAFDEGPRRCNEFGAHLPDVTSSSENAFLTNTFAQIFLDETDRQREGQWVWLNNGQIITYTNWDSVLGEPNNKYGAEHCLQLRDYGKSNDMTCTNTEKLCVNYKFDNLNVYLKMLPKRYR</sequence>
<dbReference type="InterPro" id="IPR016187">
    <property type="entry name" value="CTDL_fold"/>
</dbReference>
<dbReference type="InterPro" id="IPR016186">
    <property type="entry name" value="C-type_lectin-like/link_sf"/>
</dbReference>
<dbReference type="SUPFAM" id="SSF56436">
    <property type="entry name" value="C-type lectin-like"/>
    <property type="match status" value="1"/>
</dbReference>
<name>A0A9D4IJ46_DREPO</name>
<evidence type="ECO:0000313" key="3">
    <source>
        <dbReference type="Proteomes" id="UP000828390"/>
    </source>
</evidence>
<dbReference type="Proteomes" id="UP000828390">
    <property type="component" value="Unassembled WGS sequence"/>
</dbReference>
<feature type="domain" description="C-type lectin" evidence="1">
    <location>
        <begin position="1"/>
        <end position="93"/>
    </location>
</feature>
<comment type="caution">
    <text evidence="2">The sequence shown here is derived from an EMBL/GenBank/DDBJ whole genome shotgun (WGS) entry which is preliminary data.</text>
</comment>
<protein>
    <recommendedName>
        <fullName evidence="1">C-type lectin domain-containing protein</fullName>
    </recommendedName>
</protein>
<keyword evidence="3" id="KW-1185">Reference proteome</keyword>
<dbReference type="Pfam" id="PF00059">
    <property type="entry name" value="Lectin_C"/>
    <property type="match status" value="1"/>
</dbReference>
<dbReference type="InterPro" id="IPR001304">
    <property type="entry name" value="C-type_lectin-like"/>
</dbReference>
<dbReference type="PANTHER" id="PTHR22803">
    <property type="entry name" value="MANNOSE, PHOSPHOLIPASE, LECTIN RECEPTOR RELATED"/>
    <property type="match status" value="1"/>
</dbReference>